<evidence type="ECO:0000313" key="3">
    <source>
        <dbReference type="Proteomes" id="UP000634136"/>
    </source>
</evidence>
<comment type="caution">
    <text evidence="2">The sequence shown here is derived from an EMBL/GenBank/DDBJ whole genome shotgun (WGS) entry which is preliminary data.</text>
</comment>
<feature type="region of interest" description="Disordered" evidence="1">
    <location>
        <begin position="93"/>
        <end position="113"/>
    </location>
</feature>
<organism evidence="2 3">
    <name type="scientific">Senna tora</name>
    <dbReference type="NCBI Taxonomy" id="362788"/>
    <lineage>
        <taxon>Eukaryota</taxon>
        <taxon>Viridiplantae</taxon>
        <taxon>Streptophyta</taxon>
        <taxon>Embryophyta</taxon>
        <taxon>Tracheophyta</taxon>
        <taxon>Spermatophyta</taxon>
        <taxon>Magnoliopsida</taxon>
        <taxon>eudicotyledons</taxon>
        <taxon>Gunneridae</taxon>
        <taxon>Pentapetalae</taxon>
        <taxon>rosids</taxon>
        <taxon>fabids</taxon>
        <taxon>Fabales</taxon>
        <taxon>Fabaceae</taxon>
        <taxon>Caesalpinioideae</taxon>
        <taxon>Cassia clade</taxon>
        <taxon>Senna</taxon>
    </lineage>
</organism>
<name>A0A834TK02_9FABA</name>
<sequence length="188" mass="22249">MASKVVSNDSLYMNMTLSELISRFREAEAEKTKLIGSCSCKDYHLRRPQKPLEVEKKKVGLWVRKGGSFRDGNVKRERKTEIEESIKVEVELKEQSKKGKEAEERHETEEGLLRKSLEDTRKWEEEQDKTIKSHRKENCKLMEENLRNERIWTRKFEDLIERVLSLGNDVEMLKKEREKEASRTHAQG</sequence>
<dbReference type="EMBL" id="JAAIUW010000008">
    <property type="protein sequence ID" value="KAF7822251.1"/>
    <property type="molecule type" value="Genomic_DNA"/>
</dbReference>
<accession>A0A834TK02</accession>
<keyword evidence="3" id="KW-1185">Reference proteome</keyword>
<evidence type="ECO:0000256" key="1">
    <source>
        <dbReference type="SAM" id="MobiDB-lite"/>
    </source>
</evidence>
<dbReference type="Proteomes" id="UP000634136">
    <property type="component" value="Unassembled WGS sequence"/>
</dbReference>
<gene>
    <name evidence="2" type="ORF">G2W53_027706</name>
</gene>
<reference evidence="2" key="1">
    <citation type="submission" date="2020-09" db="EMBL/GenBank/DDBJ databases">
        <title>Genome-Enabled Discovery of Anthraquinone Biosynthesis in Senna tora.</title>
        <authorList>
            <person name="Kang S.-H."/>
            <person name="Pandey R.P."/>
            <person name="Lee C.-M."/>
            <person name="Sim J.-S."/>
            <person name="Jeong J.-T."/>
            <person name="Choi B.-S."/>
            <person name="Jung M."/>
            <person name="Ginzburg D."/>
            <person name="Zhao K."/>
            <person name="Won S.Y."/>
            <person name="Oh T.-J."/>
            <person name="Yu Y."/>
            <person name="Kim N.-H."/>
            <person name="Lee O.R."/>
            <person name="Lee T.-H."/>
            <person name="Bashyal P."/>
            <person name="Kim T.-S."/>
            <person name="Lee W.-H."/>
            <person name="Kawkins C."/>
            <person name="Kim C.-K."/>
            <person name="Kim J.S."/>
            <person name="Ahn B.O."/>
            <person name="Rhee S.Y."/>
            <person name="Sohng J.K."/>
        </authorList>
    </citation>
    <scope>NUCLEOTIDE SEQUENCE</scope>
    <source>
        <tissue evidence="2">Leaf</tissue>
    </source>
</reference>
<evidence type="ECO:0000313" key="2">
    <source>
        <dbReference type="EMBL" id="KAF7822251.1"/>
    </source>
</evidence>
<proteinExistence type="predicted"/>
<protein>
    <submittedName>
        <fullName evidence="2">Uncharacterized protein</fullName>
    </submittedName>
</protein>
<dbReference type="AlphaFoldDB" id="A0A834TK02"/>